<dbReference type="OrthoDB" id="7064009at2"/>
<evidence type="ECO:0000256" key="1">
    <source>
        <dbReference type="ARBA" id="ARBA00006484"/>
    </source>
</evidence>
<dbReference type="EC" id="1.1.1.-" evidence="4"/>
<dbReference type="InterPro" id="IPR002347">
    <property type="entry name" value="SDR_fam"/>
</dbReference>
<protein>
    <submittedName>
        <fullName evidence="4">Levodione reductase</fullName>
        <ecNumber evidence="4">1.1.1.-</ecNumber>
    </submittedName>
</protein>
<comment type="caution">
    <text evidence="4">The sequence shown here is derived from an EMBL/GenBank/DDBJ whole genome shotgun (WGS) entry which is preliminary data.</text>
</comment>
<dbReference type="Pfam" id="PF00106">
    <property type="entry name" value="adh_short"/>
    <property type="match status" value="1"/>
</dbReference>
<keyword evidence="2 4" id="KW-0560">Oxidoreductase</keyword>
<evidence type="ECO:0000256" key="2">
    <source>
        <dbReference type="ARBA" id="ARBA00023002"/>
    </source>
</evidence>
<dbReference type="PRINTS" id="PR00081">
    <property type="entry name" value="GDHRDH"/>
</dbReference>
<accession>A0A0M2H4S4</accession>
<dbReference type="FunFam" id="3.40.50.720:FF:000084">
    <property type="entry name" value="Short-chain dehydrogenase reductase"/>
    <property type="match status" value="1"/>
</dbReference>
<comment type="similarity">
    <text evidence="1 3">Belongs to the short-chain dehydrogenases/reductases (SDR) family.</text>
</comment>
<dbReference type="Gene3D" id="3.40.50.720">
    <property type="entry name" value="NAD(P)-binding Rossmann-like Domain"/>
    <property type="match status" value="1"/>
</dbReference>
<dbReference type="GO" id="GO:0016491">
    <property type="term" value="F:oxidoreductase activity"/>
    <property type="evidence" value="ECO:0007669"/>
    <property type="project" value="UniProtKB-KW"/>
</dbReference>
<evidence type="ECO:0000256" key="3">
    <source>
        <dbReference type="RuleBase" id="RU000363"/>
    </source>
</evidence>
<dbReference type="InterPro" id="IPR020904">
    <property type="entry name" value="Sc_DH/Rdtase_CS"/>
</dbReference>
<dbReference type="InterPro" id="IPR051122">
    <property type="entry name" value="SDR_DHRS6-like"/>
</dbReference>
<evidence type="ECO:0000313" key="5">
    <source>
        <dbReference type="Proteomes" id="UP000033956"/>
    </source>
</evidence>
<organism evidence="4 5">
    <name type="scientific">Microbacterium terrae</name>
    <dbReference type="NCBI Taxonomy" id="69369"/>
    <lineage>
        <taxon>Bacteria</taxon>
        <taxon>Bacillati</taxon>
        <taxon>Actinomycetota</taxon>
        <taxon>Actinomycetes</taxon>
        <taxon>Micrococcales</taxon>
        <taxon>Microbacteriaceae</taxon>
        <taxon>Microbacterium</taxon>
    </lineage>
</organism>
<sequence>MTEQINPIDAESTIAEWMGHPVGARVIAGIAAQGGISDGALRLARNIPLSRFLGAGGPLPEGMIDNLVAQANGGAAPQGVSHASWTEVVTPGRFDGQTVIVTGAASGIGRAVASRIAREGGRVVAVDLSEDRLTEFAAGMPEADIVPVAGDITAAESIDRIIAAAGARIDGLANVAGLLDDFSPIHEVSDETLERVFNVNVFGLIKLTRAVVPFMISQKQGSIVNIASEAALRGSSAGLAYTASKNAVVGVTKNTAYMYEQHNIRVNAVAPGGTLTGMRPGRVSPFGQARLDEHIADAPLALPEALAASITFLLSRDGVNINGAVLPSDGGESVY</sequence>
<dbReference type="RefSeq" id="WP_045275341.1">
    <property type="nucleotide sequence ID" value="NZ_BSES01000004.1"/>
</dbReference>
<name>A0A0M2H4S4_9MICO</name>
<dbReference type="EMBL" id="JYIZ01000044">
    <property type="protein sequence ID" value="KJL41317.1"/>
    <property type="molecule type" value="Genomic_DNA"/>
</dbReference>
<dbReference type="PANTHER" id="PTHR43477:SF1">
    <property type="entry name" value="DIHYDROANTICAPSIN 7-DEHYDROGENASE"/>
    <property type="match status" value="1"/>
</dbReference>
<dbReference type="SUPFAM" id="SSF51735">
    <property type="entry name" value="NAD(P)-binding Rossmann-fold domains"/>
    <property type="match status" value="1"/>
</dbReference>
<gene>
    <name evidence="4" type="primary">lvr_4</name>
    <name evidence="4" type="ORF">RS81_01385</name>
</gene>
<proteinExistence type="inferred from homology"/>
<dbReference type="CDD" id="cd05233">
    <property type="entry name" value="SDR_c"/>
    <property type="match status" value="1"/>
</dbReference>
<keyword evidence="5" id="KW-1185">Reference proteome</keyword>
<dbReference type="STRING" id="92835.RS81_01385"/>
<dbReference type="AlphaFoldDB" id="A0A0M2H4S4"/>
<dbReference type="PATRIC" id="fig|92835.4.peg.1405"/>
<dbReference type="InterPro" id="IPR036291">
    <property type="entry name" value="NAD(P)-bd_dom_sf"/>
</dbReference>
<dbReference type="PROSITE" id="PS00061">
    <property type="entry name" value="ADH_SHORT"/>
    <property type="match status" value="1"/>
</dbReference>
<reference evidence="4 5" key="1">
    <citation type="submission" date="2015-02" db="EMBL/GenBank/DDBJ databases">
        <title>Draft genome sequences of ten Microbacterium spp. with emphasis on heavy metal contaminated environments.</title>
        <authorList>
            <person name="Corretto E."/>
        </authorList>
    </citation>
    <scope>NUCLEOTIDE SEQUENCE [LARGE SCALE GENOMIC DNA]</scope>
    <source>
        <strain evidence="4 5">DSM 12510</strain>
    </source>
</reference>
<dbReference type="PRINTS" id="PR00080">
    <property type="entry name" value="SDRFAMILY"/>
</dbReference>
<dbReference type="PANTHER" id="PTHR43477">
    <property type="entry name" value="DIHYDROANTICAPSIN 7-DEHYDROGENASE"/>
    <property type="match status" value="1"/>
</dbReference>
<dbReference type="Proteomes" id="UP000033956">
    <property type="component" value="Unassembled WGS sequence"/>
</dbReference>
<evidence type="ECO:0000313" key="4">
    <source>
        <dbReference type="EMBL" id="KJL41317.1"/>
    </source>
</evidence>